<feature type="signal peptide" evidence="2">
    <location>
        <begin position="1"/>
        <end position="19"/>
    </location>
</feature>
<dbReference type="AlphaFoldDB" id="A0A8D8D0U0"/>
<dbReference type="EMBL" id="HBUE01140807">
    <property type="protein sequence ID" value="CAG6500646.1"/>
    <property type="molecule type" value="Transcribed_RNA"/>
</dbReference>
<keyword evidence="1" id="KW-0812">Transmembrane</keyword>
<organism evidence="3">
    <name type="scientific">Culex pipiens</name>
    <name type="common">House mosquito</name>
    <dbReference type="NCBI Taxonomy" id="7175"/>
    <lineage>
        <taxon>Eukaryota</taxon>
        <taxon>Metazoa</taxon>
        <taxon>Ecdysozoa</taxon>
        <taxon>Arthropoda</taxon>
        <taxon>Hexapoda</taxon>
        <taxon>Insecta</taxon>
        <taxon>Pterygota</taxon>
        <taxon>Neoptera</taxon>
        <taxon>Endopterygota</taxon>
        <taxon>Diptera</taxon>
        <taxon>Nematocera</taxon>
        <taxon>Culicoidea</taxon>
        <taxon>Culicidae</taxon>
        <taxon>Culicinae</taxon>
        <taxon>Culicini</taxon>
        <taxon>Culex</taxon>
        <taxon>Culex</taxon>
    </lineage>
</organism>
<protein>
    <submittedName>
        <fullName evidence="3">(northern house mosquito) hypothetical protein</fullName>
    </submittedName>
</protein>
<proteinExistence type="predicted"/>
<evidence type="ECO:0000313" key="3">
    <source>
        <dbReference type="EMBL" id="CAG6500646.1"/>
    </source>
</evidence>
<reference evidence="3" key="1">
    <citation type="submission" date="2021-05" db="EMBL/GenBank/DDBJ databases">
        <authorList>
            <person name="Alioto T."/>
            <person name="Alioto T."/>
            <person name="Gomez Garrido J."/>
        </authorList>
    </citation>
    <scope>NUCLEOTIDE SEQUENCE</scope>
</reference>
<feature type="transmembrane region" description="Helical" evidence="1">
    <location>
        <begin position="43"/>
        <end position="64"/>
    </location>
</feature>
<keyword evidence="1" id="KW-0472">Membrane</keyword>
<accession>A0A8D8D0U0</accession>
<name>A0A8D8D0U0_CULPI</name>
<keyword evidence="2" id="KW-0732">Signal</keyword>
<evidence type="ECO:0000256" key="1">
    <source>
        <dbReference type="SAM" id="Phobius"/>
    </source>
</evidence>
<evidence type="ECO:0000256" key="2">
    <source>
        <dbReference type="SAM" id="SignalP"/>
    </source>
</evidence>
<feature type="chain" id="PRO_5034169451" evidence="2">
    <location>
        <begin position="20"/>
        <end position="116"/>
    </location>
</feature>
<keyword evidence="1" id="KW-1133">Transmembrane helix</keyword>
<sequence>METVLFVVLNHFFTFLSFALKNSSTQLYNFCPSLKHVMNTNDCLSLMVVNNAFLLFNIVTCFNIRKGKKNRGSRFLEALIHQQLPLRHWNGEKESKNEMCGNVFNIGTICTIVTRL</sequence>